<evidence type="ECO:0000256" key="10">
    <source>
        <dbReference type="ARBA" id="ARBA00022777"/>
    </source>
</evidence>
<dbReference type="PANTHER" id="PTHR22984:SF29">
    <property type="entry name" value="SERINE_THREONINE-PROTEIN KINASE PIM-1"/>
    <property type="match status" value="1"/>
</dbReference>
<evidence type="ECO:0000256" key="4">
    <source>
        <dbReference type="ARBA" id="ARBA00012513"/>
    </source>
</evidence>
<keyword evidence="23" id="KW-1185">Reference proteome</keyword>
<feature type="domain" description="Protein kinase" evidence="21">
    <location>
        <begin position="44"/>
        <end position="296"/>
    </location>
</feature>
<proteinExistence type="inferred from homology"/>
<keyword evidence="13" id="KW-0832">Ubl conjugation</keyword>
<evidence type="ECO:0000256" key="14">
    <source>
        <dbReference type="ARBA" id="ARBA00023242"/>
    </source>
</evidence>
<comment type="similarity">
    <text evidence="3">Belongs to the protein kinase superfamily. CAMK Ser/Thr protein kinase family. PIM subfamily.</text>
</comment>
<accession>A0ABN7SXN9</accession>
<evidence type="ECO:0000256" key="6">
    <source>
        <dbReference type="ARBA" id="ARBA00022553"/>
    </source>
</evidence>
<evidence type="ECO:0000256" key="7">
    <source>
        <dbReference type="ARBA" id="ARBA00022679"/>
    </source>
</evidence>
<evidence type="ECO:0000256" key="16">
    <source>
        <dbReference type="ARBA" id="ARBA00040653"/>
    </source>
</evidence>
<evidence type="ECO:0000256" key="20">
    <source>
        <dbReference type="SAM" id="MobiDB-lite"/>
    </source>
</evidence>
<evidence type="ECO:0000256" key="8">
    <source>
        <dbReference type="ARBA" id="ARBA00022703"/>
    </source>
</evidence>
<evidence type="ECO:0000256" key="19">
    <source>
        <dbReference type="ARBA" id="ARBA00048679"/>
    </source>
</evidence>
<dbReference type="InterPro" id="IPR017348">
    <property type="entry name" value="PIM1/2/3"/>
</dbReference>
<evidence type="ECO:0000313" key="23">
    <source>
        <dbReference type="Proteomes" id="UP001158576"/>
    </source>
</evidence>
<dbReference type="PIRSF" id="PIRSF037993">
    <property type="entry name" value="STPK_Pim-1"/>
    <property type="match status" value="1"/>
</dbReference>
<keyword evidence="9" id="KW-0547">Nucleotide-binding</keyword>
<keyword evidence="5" id="KW-0723">Serine/threonine-protein kinase</keyword>
<evidence type="ECO:0000256" key="15">
    <source>
        <dbReference type="ARBA" id="ARBA00023306"/>
    </source>
</evidence>
<dbReference type="InterPro" id="IPR051138">
    <property type="entry name" value="PIM_Ser/Thr_kinase"/>
</dbReference>
<organism evidence="22 23">
    <name type="scientific">Oikopleura dioica</name>
    <name type="common">Tunicate</name>
    <dbReference type="NCBI Taxonomy" id="34765"/>
    <lineage>
        <taxon>Eukaryota</taxon>
        <taxon>Metazoa</taxon>
        <taxon>Chordata</taxon>
        <taxon>Tunicata</taxon>
        <taxon>Appendicularia</taxon>
        <taxon>Copelata</taxon>
        <taxon>Oikopleuridae</taxon>
        <taxon>Oikopleura</taxon>
    </lineage>
</organism>
<evidence type="ECO:0000259" key="21">
    <source>
        <dbReference type="PROSITE" id="PS50011"/>
    </source>
</evidence>
<evidence type="ECO:0000256" key="12">
    <source>
        <dbReference type="ARBA" id="ARBA00022842"/>
    </source>
</evidence>
<dbReference type="Gene3D" id="3.30.200.20">
    <property type="entry name" value="Phosphorylase Kinase, domain 1"/>
    <property type="match status" value="1"/>
</dbReference>
<keyword evidence="15" id="KW-0131">Cell cycle</keyword>
<comment type="subcellular location">
    <subcellularLocation>
        <location evidence="2">Nucleus</location>
    </subcellularLocation>
</comment>
<evidence type="ECO:0000256" key="17">
    <source>
        <dbReference type="ARBA" id="ARBA00047040"/>
    </source>
</evidence>
<evidence type="ECO:0000256" key="13">
    <source>
        <dbReference type="ARBA" id="ARBA00022843"/>
    </source>
</evidence>
<dbReference type="InterPro" id="IPR000719">
    <property type="entry name" value="Prot_kinase_dom"/>
</dbReference>
<reference evidence="22 23" key="1">
    <citation type="submission" date="2021-04" db="EMBL/GenBank/DDBJ databases">
        <authorList>
            <person name="Bliznina A."/>
        </authorList>
    </citation>
    <scope>NUCLEOTIDE SEQUENCE [LARGE SCALE GENOMIC DNA]</scope>
</reference>
<gene>
    <name evidence="22" type="ORF">OKIOD_LOCUS12091</name>
</gene>
<comment type="subunit">
    <text evidence="17">Interacts with RP9. Interacts with HSP90AA1, this interaction stabilizes PIM1 protein levels. Interacts (ubiquitinated form) with HSP70 and promotes its proteasomal degradation.</text>
</comment>
<feature type="compositionally biased region" description="Polar residues" evidence="20">
    <location>
        <begin position="1"/>
        <end position="10"/>
    </location>
</feature>
<comment type="catalytic activity">
    <reaction evidence="19">
        <text>L-seryl-[protein] + ATP = O-phospho-L-seryl-[protein] + ADP + H(+)</text>
        <dbReference type="Rhea" id="RHEA:17989"/>
        <dbReference type="Rhea" id="RHEA-COMP:9863"/>
        <dbReference type="Rhea" id="RHEA-COMP:11604"/>
        <dbReference type="ChEBI" id="CHEBI:15378"/>
        <dbReference type="ChEBI" id="CHEBI:29999"/>
        <dbReference type="ChEBI" id="CHEBI:30616"/>
        <dbReference type="ChEBI" id="CHEBI:83421"/>
        <dbReference type="ChEBI" id="CHEBI:456216"/>
        <dbReference type="EC" id="2.7.11.1"/>
    </reaction>
</comment>
<name>A0ABN7SXN9_OIKDI</name>
<keyword evidence="6" id="KW-0597">Phosphoprotein</keyword>
<comment type="cofactor">
    <cofactor evidence="1">
        <name>Mg(2+)</name>
        <dbReference type="ChEBI" id="CHEBI:18420"/>
    </cofactor>
</comment>
<evidence type="ECO:0000256" key="3">
    <source>
        <dbReference type="ARBA" id="ARBA00005505"/>
    </source>
</evidence>
<keyword evidence="11" id="KW-0067">ATP-binding</keyword>
<dbReference type="EC" id="2.7.11.1" evidence="4"/>
<evidence type="ECO:0000256" key="5">
    <source>
        <dbReference type="ARBA" id="ARBA00022527"/>
    </source>
</evidence>
<comment type="catalytic activity">
    <reaction evidence="18">
        <text>L-threonyl-[protein] + ATP = O-phospho-L-threonyl-[protein] + ADP + H(+)</text>
        <dbReference type="Rhea" id="RHEA:46608"/>
        <dbReference type="Rhea" id="RHEA-COMP:11060"/>
        <dbReference type="Rhea" id="RHEA-COMP:11605"/>
        <dbReference type="ChEBI" id="CHEBI:15378"/>
        <dbReference type="ChEBI" id="CHEBI:30013"/>
        <dbReference type="ChEBI" id="CHEBI:30616"/>
        <dbReference type="ChEBI" id="CHEBI:61977"/>
        <dbReference type="ChEBI" id="CHEBI:456216"/>
        <dbReference type="EC" id="2.7.11.1"/>
    </reaction>
</comment>
<keyword evidence="10" id="KW-0418">Kinase</keyword>
<keyword evidence="8" id="KW-0053">Apoptosis</keyword>
<feature type="region of interest" description="Disordered" evidence="20">
    <location>
        <begin position="1"/>
        <end position="26"/>
    </location>
</feature>
<evidence type="ECO:0000313" key="22">
    <source>
        <dbReference type="EMBL" id="CAG5107449.1"/>
    </source>
</evidence>
<dbReference type="InterPro" id="IPR008271">
    <property type="entry name" value="Ser/Thr_kinase_AS"/>
</dbReference>
<dbReference type="Gene3D" id="1.10.510.10">
    <property type="entry name" value="Transferase(Phosphotransferase) domain 1"/>
    <property type="match status" value="1"/>
</dbReference>
<dbReference type="Pfam" id="PF00069">
    <property type="entry name" value="Pkinase"/>
    <property type="match status" value="1"/>
</dbReference>
<evidence type="ECO:0000256" key="9">
    <source>
        <dbReference type="ARBA" id="ARBA00022741"/>
    </source>
</evidence>
<evidence type="ECO:0000256" key="18">
    <source>
        <dbReference type="ARBA" id="ARBA00047899"/>
    </source>
</evidence>
<dbReference type="PROSITE" id="PS50011">
    <property type="entry name" value="PROTEIN_KINASE_DOM"/>
    <property type="match status" value="1"/>
</dbReference>
<feature type="compositionally biased region" description="Basic and acidic residues" evidence="20">
    <location>
        <begin position="15"/>
        <end position="26"/>
    </location>
</feature>
<protein>
    <recommendedName>
        <fullName evidence="16">Serine/threonine-protein kinase pim-1</fullName>
        <ecNumber evidence="4">2.7.11.1</ecNumber>
    </recommendedName>
</protein>
<keyword evidence="14" id="KW-0539">Nucleus</keyword>
<dbReference type="SUPFAM" id="SSF56112">
    <property type="entry name" value="Protein kinase-like (PK-like)"/>
    <property type="match status" value="1"/>
</dbReference>
<dbReference type="EMBL" id="OU015566">
    <property type="protein sequence ID" value="CAG5107449.1"/>
    <property type="molecule type" value="Genomic_DNA"/>
</dbReference>
<dbReference type="PROSITE" id="PS00108">
    <property type="entry name" value="PROTEIN_KINASE_ST"/>
    <property type="match status" value="1"/>
</dbReference>
<dbReference type="InterPro" id="IPR011009">
    <property type="entry name" value="Kinase-like_dom_sf"/>
</dbReference>
<dbReference type="SMART" id="SM00220">
    <property type="entry name" value="S_TKc"/>
    <property type="match status" value="1"/>
</dbReference>
<dbReference type="Proteomes" id="UP001158576">
    <property type="component" value="Chromosome 1"/>
</dbReference>
<dbReference type="PANTHER" id="PTHR22984">
    <property type="entry name" value="SERINE/THREONINE-PROTEIN KINASE PIM"/>
    <property type="match status" value="1"/>
</dbReference>
<evidence type="ECO:0000256" key="11">
    <source>
        <dbReference type="ARBA" id="ARBA00022840"/>
    </source>
</evidence>
<keyword evidence="12" id="KW-0460">Magnesium</keyword>
<evidence type="ECO:0000256" key="2">
    <source>
        <dbReference type="ARBA" id="ARBA00004123"/>
    </source>
</evidence>
<sequence length="299" mass="33980">MGKRNISQISDEGYNSDRSERAAETTTEKIRVLSRENRIFKEKYFVEKVINNSANGIIYKGFRKEDKIPVCVKQVPKSKVGTWSEISGRVVPNEFKMHLDAEKCEGVVQVLDWFERKSSFVCVMERPENSVDLFELSSRLGAFSEDPARIIFSQIVSTCSKLHEAGILHRDIKDENILVDVDTLETKIIDFGCATTFKKDDKLTEIAGTPEFFPPEVYTTGVYSPESCTVWSLGALLFVMLVGDLPFQTSEEITKRVFRYPITSLSEDAQSLLKKMMSLNPAHRPTLAQLAEDKWLKTE</sequence>
<evidence type="ECO:0000256" key="1">
    <source>
        <dbReference type="ARBA" id="ARBA00001946"/>
    </source>
</evidence>
<keyword evidence="7" id="KW-0808">Transferase</keyword>